<gene>
    <name evidence="2" type="ORF">AB0L03_16050</name>
</gene>
<comment type="caution">
    <text evidence="2">The sequence shown here is derived from an EMBL/GenBank/DDBJ whole genome shotgun (WGS) entry which is preliminary data.</text>
</comment>
<protein>
    <submittedName>
        <fullName evidence="2">Uncharacterized protein</fullName>
    </submittedName>
</protein>
<reference evidence="2 3" key="1">
    <citation type="submission" date="2024-06" db="EMBL/GenBank/DDBJ databases">
        <title>The Natural Products Discovery Center: Release of the First 8490 Sequenced Strains for Exploring Actinobacteria Biosynthetic Diversity.</title>
        <authorList>
            <person name="Kalkreuter E."/>
            <person name="Kautsar S.A."/>
            <person name="Yang D."/>
            <person name="Bader C.D."/>
            <person name="Teijaro C.N."/>
            <person name="Fluegel L."/>
            <person name="Davis C.M."/>
            <person name="Simpson J.R."/>
            <person name="Lauterbach L."/>
            <person name="Steele A.D."/>
            <person name="Gui C."/>
            <person name="Meng S."/>
            <person name="Li G."/>
            <person name="Viehrig K."/>
            <person name="Ye F."/>
            <person name="Su P."/>
            <person name="Kiefer A.F."/>
            <person name="Nichols A."/>
            <person name="Cepeda A.J."/>
            <person name="Yan W."/>
            <person name="Fan B."/>
            <person name="Jiang Y."/>
            <person name="Adhikari A."/>
            <person name="Zheng C.-J."/>
            <person name="Schuster L."/>
            <person name="Cowan T.M."/>
            <person name="Smanski M.J."/>
            <person name="Chevrette M.G."/>
            <person name="De Carvalho L.P.S."/>
            <person name="Shen B."/>
        </authorList>
    </citation>
    <scope>NUCLEOTIDE SEQUENCE [LARGE SCALE GENOMIC DNA]</scope>
    <source>
        <strain evidence="2 3">NPDC053791</strain>
    </source>
</reference>
<feature type="region of interest" description="Disordered" evidence="1">
    <location>
        <begin position="33"/>
        <end position="52"/>
    </location>
</feature>
<accession>A0ABV3IV45</accession>
<keyword evidence="3" id="KW-1185">Reference proteome</keyword>
<evidence type="ECO:0000313" key="3">
    <source>
        <dbReference type="Proteomes" id="UP001552479"/>
    </source>
</evidence>
<organism evidence="2 3">
    <name type="scientific">Streptomyces roseoverticillatus</name>
    <dbReference type="NCBI Taxonomy" id="66429"/>
    <lineage>
        <taxon>Bacteria</taxon>
        <taxon>Bacillati</taxon>
        <taxon>Actinomycetota</taxon>
        <taxon>Actinomycetes</taxon>
        <taxon>Kitasatosporales</taxon>
        <taxon>Streptomycetaceae</taxon>
        <taxon>Streptomyces</taxon>
    </lineage>
</organism>
<evidence type="ECO:0000256" key="1">
    <source>
        <dbReference type="SAM" id="MobiDB-lite"/>
    </source>
</evidence>
<proteinExistence type="predicted"/>
<evidence type="ECO:0000313" key="2">
    <source>
        <dbReference type="EMBL" id="MEV4924333.1"/>
    </source>
</evidence>
<dbReference type="RefSeq" id="WP_366088357.1">
    <property type="nucleotide sequence ID" value="NZ_JBFASG010000013.1"/>
</dbReference>
<sequence length="110" mass="12003">MIALSAELVQPSGLTPARATGRGDRHVSGVFSAAASAQQRASHEAQETGQRVEVVEQQTETEEVFANPDGTFTAEQTAQPQRVKQSSVAEFLWFVSTTRRPDRIGDSWTE</sequence>
<dbReference type="Proteomes" id="UP001552479">
    <property type="component" value="Unassembled WGS sequence"/>
</dbReference>
<dbReference type="EMBL" id="JBFASG010000013">
    <property type="protein sequence ID" value="MEV4924333.1"/>
    <property type="molecule type" value="Genomic_DNA"/>
</dbReference>
<name>A0ABV3IV45_9ACTN</name>